<protein>
    <submittedName>
        <fullName evidence="1">Uncharacterized protein</fullName>
    </submittedName>
</protein>
<dbReference type="EMBL" id="BARV01003376">
    <property type="protein sequence ID" value="GAI06141.1"/>
    <property type="molecule type" value="Genomic_DNA"/>
</dbReference>
<dbReference type="AlphaFoldDB" id="X1LJY2"/>
<organism evidence="1">
    <name type="scientific">marine sediment metagenome</name>
    <dbReference type="NCBI Taxonomy" id="412755"/>
    <lineage>
        <taxon>unclassified sequences</taxon>
        <taxon>metagenomes</taxon>
        <taxon>ecological metagenomes</taxon>
    </lineage>
</organism>
<feature type="non-terminal residue" evidence="1">
    <location>
        <position position="1"/>
    </location>
</feature>
<accession>X1LJY2</accession>
<name>X1LJY2_9ZZZZ</name>
<gene>
    <name evidence="1" type="ORF">S06H3_08108</name>
</gene>
<proteinExistence type="predicted"/>
<comment type="caution">
    <text evidence="1">The sequence shown here is derived from an EMBL/GenBank/DDBJ whole genome shotgun (WGS) entry which is preliminary data.</text>
</comment>
<reference evidence="1" key="1">
    <citation type="journal article" date="2014" name="Front. Microbiol.">
        <title>High frequency of phylogenetically diverse reductive dehalogenase-homologous genes in deep subseafloor sedimentary metagenomes.</title>
        <authorList>
            <person name="Kawai M."/>
            <person name="Futagami T."/>
            <person name="Toyoda A."/>
            <person name="Takaki Y."/>
            <person name="Nishi S."/>
            <person name="Hori S."/>
            <person name="Arai W."/>
            <person name="Tsubouchi T."/>
            <person name="Morono Y."/>
            <person name="Uchiyama I."/>
            <person name="Ito T."/>
            <person name="Fujiyama A."/>
            <person name="Inagaki F."/>
            <person name="Takami H."/>
        </authorList>
    </citation>
    <scope>NUCLEOTIDE SEQUENCE</scope>
    <source>
        <strain evidence="1">Expedition CK06-06</strain>
    </source>
</reference>
<sequence length="92" mass="10858">QSYALVRFLREEGYGKRLADYHQMLLGGLRGDWPLGEASRRIAADRNIPLTVRWNRAVGPLLFKQYIGDDFDQIEEEYLAFCRKIVYHVHFK</sequence>
<evidence type="ECO:0000313" key="1">
    <source>
        <dbReference type="EMBL" id="GAI06141.1"/>
    </source>
</evidence>